<keyword evidence="1" id="KW-0175">Coiled coil</keyword>
<evidence type="ECO:0000256" key="1">
    <source>
        <dbReference type="SAM" id="Coils"/>
    </source>
</evidence>
<accession>A0A0E9NI10</accession>
<reference evidence="4 5" key="1">
    <citation type="journal article" date="2011" name="J. Gen. Appl. Microbiol.">
        <title>Draft genome sequencing of the enigmatic yeast Saitoella complicata.</title>
        <authorList>
            <person name="Nishida H."/>
            <person name="Hamamoto M."/>
            <person name="Sugiyama J."/>
        </authorList>
    </citation>
    <scope>NUCLEOTIDE SEQUENCE [LARGE SCALE GENOMIC DNA]</scope>
    <source>
        <strain evidence="4 5">NRRL Y-17804</strain>
    </source>
</reference>
<dbReference type="InterPro" id="IPR056023">
    <property type="entry name" value="DUF7603"/>
</dbReference>
<feature type="coiled-coil region" evidence="1">
    <location>
        <begin position="301"/>
        <end position="331"/>
    </location>
</feature>
<proteinExistence type="predicted"/>
<feature type="coiled-coil region" evidence="1">
    <location>
        <begin position="377"/>
        <end position="418"/>
    </location>
</feature>
<keyword evidence="5" id="KW-1185">Reference proteome</keyword>
<dbReference type="EMBL" id="BACD03000022">
    <property type="protein sequence ID" value="GAO49438.1"/>
    <property type="molecule type" value="Genomic_DNA"/>
</dbReference>
<comment type="caution">
    <text evidence="4">The sequence shown here is derived from an EMBL/GenBank/DDBJ whole genome shotgun (WGS) entry which is preliminary data.</text>
</comment>
<feature type="coiled-coil region" evidence="1">
    <location>
        <begin position="628"/>
        <end position="662"/>
    </location>
</feature>
<reference evidence="4 5" key="3">
    <citation type="journal article" date="2015" name="Genome Announc.">
        <title>Draft Genome Sequence of the Archiascomycetous Yeast Saitoella complicata.</title>
        <authorList>
            <person name="Yamauchi K."/>
            <person name="Kondo S."/>
            <person name="Hamamoto M."/>
            <person name="Takahashi Y."/>
            <person name="Ogura Y."/>
            <person name="Hayashi T."/>
            <person name="Nishida H."/>
        </authorList>
    </citation>
    <scope>NUCLEOTIDE SEQUENCE [LARGE SCALE GENOMIC DNA]</scope>
    <source>
        <strain evidence="4 5">NRRL Y-17804</strain>
    </source>
</reference>
<feature type="region of interest" description="Disordered" evidence="2">
    <location>
        <begin position="517"/>
        <end position="538"/>
    </location>
</feature>
<dbReference type="STRING" id="698492.A0A0E9NI10"/>
<evidence type="ECO:0000256" key="2">
    <source>
        <dbReference type="SAM" id="MobiDB-lite"/>
    </source>
</evidence>
<feature type="coiled-coil region" evidence="1">
    <location>
        <begin position="871"/>
        <end position="926"/>
    </location>
</feature>
<dbReference type="AlphaFoldDB" id="A0A0E9NI10"/>
<gene>
    <name evidence="4" type="ORF">G7K_3588-t1</name>
</gene>
<name>A0A0E9NI10_SAICN</name>
<protein>
    <recommendedName>
        <fullName evidence="3">DUF7603 domain-containing protein</fullName>
    </recommendedName>
</protein>
<dbReference type="OMA" id="DQKWQCE"/>
<feature type="coiled-coil region" evidence="1">
    <location>
        <begin position="755"/>
        <end position="796"/>
    </location>
</feature>
<reference evidence="4 5" key="2">
    <citation type="journal article" date="2014" name="J. Gen. Appl. Microbiol.">
        <title>The early diverging ascomycetous budding yeast Saitoella complicata has three histone deacetylases belonging to the Clr6, Hos2, and Rpd3 lineages.</title>
        <authorList>
            <person name="Nishida H."/>
            <person name="Matsumoto T."/>
            <person name="Kondo S."/>
            <person name="Hamamoto M."/>
            <person name="Yoshikawa H."/>
        </authorList>
    </citation>
    <scope>NUCLEOTIDE SEQUENCE [LARGE SCALE GENOMIC DNA]</scope>
    <source>
        <strain evidence="4 5">NRRL Y-17804</strain>
    </source>
</reference>
<evidence type="ECO:0000313" key="4">
    <source>
        <dbReference type="EMBL" id="GAO49438.1"/>
    </source>
</evidence>
<dbReference type="Pfam" id="PF24554">
    <property type="entry name" value="DUF7603"/>
    <property type="match status" value="1"/>
</dbReference>
<organism evidence="4 5">
    <name type="scientific">Saitoella complicata (strain BCRC 22490 / CBS 7301 / JCM 7358 / NBRC 10748 / NRRL Y-17804)</name>
    <dbReference type="NCBI Taxonomy" id="698492"/>
    <lineage>
        <taxon>Eukaryota</taxon>
        <taxon>Fungi</taxon>
        <taxon>Dikarya</taxon>
        <taxon>Ascomycota</taxon>
        <taxon>Taphrinomycotina</taxon>
        <taxon>Taphrinomycotina incertae sedis</taxon>
        <taxon>Saitoella</taxon>
    </lineage>
</organism>
<evidence type="ECO:0000313" key="5">
    <source>
        <dbReference type="Proteomes" id="UP000033140"/>
    </source>
</evidence>
<evidence type="ECO:0000259" key="3">
    <source>
        <dbReference type="Pfam" id="PF24554"/>
    </source>
</evidence>
<sequence>MQPLSPYAFLCQLLYSSVYLRACRQHNPFLSTELEPWEFFSFLIVCQEQSFTWQSSSGSAWSFFDRTRGGKRDFDDSWAVTSLRKTILDNCEMSAQITGLGITAPVLERSLSTNDVNISRPSTMERKAAARRTASTDFGFGFAVRNLDVHPHGMTPRIILEGEKEDVERQQLPTPVGSPRFGAALGAGDMSLGEDMFEFEEVLEKSSPPKPAPLQIHVPYNGMERKVLAEGIADRVLGPVSPSMLGANGRSPATELATLLSGGWEMGSPLPPTPSLTADTQSQHTSLAMLEDELRIVSTDLAKAFRRELELEDVITELQDELAAVKEKETEDRFSMVSQANGMITPLSTPTKRRVSRASDLSALEQAVEQVAGGMDLDELKIALEEEREKCARLEETVRELKELLYQREEKRNSLKQDLEHTVMERDHFRRSIIPMLEEELERVQVEAWDLEKSNDAMEIGLRQARVEAAEAVIAKDKMAKELDAIRNATPETLTAELKDLRDENFRLRHDNISLAASDERGERGDESFMTASEEAPEVQDRVKEVEEQRDALQQALRGLKERHQLEVQRSAEKIRALEIDREKFATLRAGPGAVHPSKVWTVDREMGRLREELAAAHRRAHGAVKAKTEMEEKLAKTASNLEASRKQNQLFQKQLDKHEQLRHNLSLDLDERYQQFMTAQADAEKAIESLTMRCLAAERDAEASKFEAQTYKSKWQSLADQEKTRIEEEHEMAVQLSNAAKDVQKHLEVNHTLHQRLAESVTRAEKEQEQAKARYGTLRENLALVESELAQVKAETAMEMRRREGELEQVKEGHKNNLMMIKSAMHITSPGVSASPLLTPLSPLLKSPRLSWSAASRGPLSAFPVGTSQVEVLEGHVKELEDALKEAETECLGVIERMQMAQIEIIELVGERDEARRKLRTLETKMRIGI</sequence>
<dbReference type="Proteomes" id="UP000033140">
    <property type="component" value="Unassembled WGS sequence"/>
</dbReference>
<feature type="compositionally biased region" description="Basic and acidic residues" evidence="2">
    <location>
        <begin position="517"/>
        <end position="527"/>
    </location>
</feature>
<feature type="domain" description="DUF7603" evidence="3">
    <location>
        <begin position="686"/>
        <end position="787"/>
    </location>
</feature>